<evidence type="ECO:0000313" key="3">
    <source>
        <dbReference type="Proteomes" id="UP000653644"/>
    </source>
</evidence>
<protein>
    <recommendedName>
        <fullName evidence="1">Elp3/MiaA/NifB-like radical SAM core domain-containing protein</fullName>
    </recommendedName>
</protein>
<gene>
    <name evidence="2" type="ORF">GCM10010345_66120</name>
</gene>
<organism evidence="2 3">
    <name type="scientific">Streptomyces canarius</name>
    <dbReference type="NCBI Taxonomy" id="285453"/>
    <lineage>
        <taxon>Bacteria</taxon>
        <taxon>Bacillati</taxon>
        <taxon>Actinomycetota</taxon>
        <taxon>Actinomycetes</taxon>
        <taxon>Kitasatosporales</taxon>
        <taxon>Streptomycetaceae</taxon>
        <taxon>Streptomyces</taxon>
    </lineage>
</organism>
<dbReference type="InterPro" id="IPR007197">
    <property type="entry name" value="rSAM"/>
</dbReference>
<comment type="caution">
    <text evidence="2">The sequence shown here is derived from an EMBL/GenBank/DDBJ whole genome shotgun (WGS) entry which is preliminary data.</text>
</comment>
<dbReference type="InterPro" id="IPR058240">
    <property type="entry name" value="rSAM_sf"/>
</dbReference>
<dbReference type="SMART" id="SM00729">
    <property type="entry name" value="Elp3"/>
    <property type="match status" value="1"/>
</dbReference>
<accession>A0ABQ3D081</accession>
<reference evidence="3" key="1">
    <citation type="journal article" date="2019" name="Int. J. Syst. Evol. Microbiol.">
        <title>The Global Catalogue of Microorganisms (GCM) 10K type strain sequencing project: providing services to taxonomists for standard genome sequencing and annotation.</title>
        <authorList>
            <consortium name="The Broad Institute Genomics Platform"/>
            <consortium name="The Broad Institute Genome Sequencing Center for Infectious Disease"/>
            <person name="Wu L."/>
            <person name="Ma J."/>
        </authorList>
    </citation>
    <scope>NUCLEOTIDE SEQUENCE [LARGE SCALE GENOMIC DNA]</scope>
    <source>
        <strain evidence="3">JCM 4733</strain>
    </source>
</reference>
<evidence type="ECO:0000259" key="1">
    <source>
        <dbReference type="SMART" id="SM00729"/>
    </source>
</evidence>
<proteinExistence type="predicted"/>
<dbReference type="EMBL" id="BMVN01000031">
    <property type="protein sequence ID" value="GHA52283.1"/>
    <property type="molecule type" value="Genomic_DNA"/>
</dbReference>
<name>A0ABQ3D081_9ACTN</name>
<dbReference type="SFLD" id="SFLDS00029">
    <property type="entry name" value="Radical_SAM"/>
    <property type="match status" value="1"/>
</dbReference>
<evidence type="ECO:0000313" key="2">
    <source>
        <dbReference type="EMBL" id="GHA52283.1"/>
    </source>
</evidence>
<dbReference type="InterPro" id="IPR006638">
    <property type="entry name" value="Elp3/MiaA/NifB-like_rSAM"/>
</dbReference>
<sequence length="385" mass="43445">MDEMSERQLRNLLVRANRAIRQNRPPFPEYTNSRLRTYTAATGHARETVRMYQFWFRTRGCTYDRAGQCSMCNYGIGPEVDPRRIVRSVRRRLAEVPEGAHIYLSPSGSLLDDLEVSPELREQLLRQVAERRPALFAFESRPEVFTEEKLDVLRTLLPDTQIVGQVGVESWNPEVRSLCHLKPTPQKAYLNAAGMLREAGFASIANLTLGAMGLSQKEAYDDTLAGIRDARAAGYTTQMVFPLSAKSGTLLGWAHEQGMWEPPTLWMLVRLLARTADDKARDGEAGDLSISWFAPVIDEVVRSRPDGCDRCRPAVYEALNEFRDYPRAEKLAEIAGWDGCDCPRRTAELLSGDSDAQRDFRSRLRRIAARWTELHVSATPVASPS</sequence>
<feature type="domain" description="Elp3/MiaA/NifB-like radical SAM core" evidence="1">
    <location>
        <begin position="51"/>
        <end position="274"/>
    </location>
</feature>
<keyword evidence="3" id="KW-1185">Reference proteome</keyword>
<dbReference type="RefSeq" id="WP_189892065.1">
    <property type="nucleotide sequence ID" value="NZ_BMVN01000031.1"/>
</dbReference>
<dbReference type="SUPFAM" id="SSF102114">
    <property type="entry name" value="Radical SAM enzymes"/>
    <property type="match status" value="1"/>
</dbReference>
<dbReference type="Proteomes" id="UP000653644">
    <property type="component" value="Unassembled WGS sequence"/>
</dbReference>